<dbReference type="GO" id="GO:0016020">
    <property type="term" value="C:membrane"/>
    <property type="evidence" value="ECO:0007669"/>
    <property type="project" value="InterPro"/>
</dbReference>
<evidence type="ECO:0000256" key="2">
    <source>
        <dbReference type="ARBA" id="ARBA00004127"/>
    </source>
</evidence>
<comment type="subcellular location">
    <subcellularLocation>
        <location evidence="2">Endomembrane system</location>
        <topology evidence="2">Multi-pass membrane protein</topology>
    </subcellularLocation>
</comment>
<comment type="catalytic activity">
    <reaction evidence="14">
        <text>13-(9Z-octadecenoyloxy)-octadecanoate + H2O = 13-hydroxy-octadecanoate + (9Z)-octadecenoate + H(+)</text>
        <dbReference type="Rhea" id="RHEA:52064"/>
        <dbReference type="ChEBI" id="CHEBI:15377"/>
        <dbReference type="ChEBI" id="CHEBI:15378"/>
        <dbReference type="ChEBI" id="CHEBI:30823"/>
        <dbReference type="ChEBI" id="CHEBI:136303"/>
        <dbReference type="ChEBI" id="CHEBI:136304"/>
    </reaction>
    <physiologicalReaction direction="left-to-right" evidence="14">
        <dbReference type="Rhea" id="RHEA:52065"/>
    </physiologicalReaction>
</comment>
<keyword evidence="5 17" id="KW-1133">Transmembrane helix</keyword>
<evidence type="ECO:0000256" key="1">
    <source>
        <dbReference type="ARBA" id="ARBA00000923"/>
    </source>
</evidence>
<evidence type="ECO:0000256" key="13">
    <source>
        <dbReference type="ARBA" id="ARBA00049221"/>
    </source>
</evidence>
<comment type="similarity">
    <text evidence="3">Belongs to the AIG1 family.</text>
</comment>
<evidence type="ECO:0000313" key="18">
    <source>
        <dbReference type="EMBL" id="KAK2184648.1"/>
    </source>
</evidence>
<feature type="transmembrane region" description="Helical" evidence="17">
    <location>
        <begin position="33"/>
        <end position="53"/>
    </location>
</feature>
<dbReference type="GO" id="GO:0012505">
    <property type="term" value="C:endomembrane system"/>
    <property type="evidence" value="ECO:0007669"/>
    <property type="project" value="UniProtKB-SubCell"/>
</dbReference>
<comment type="catalytic activity">
    <reaction evidence="16">
        <text>12-(9Z-hexadecenoyloxy)-octadecanoate + H2O = 12-hydroxyoctadecanoate + (9Z)-hexadecenoate + H(+)</text>
        <dbReference type="Rhea" id="RHEA:52072"/>
        <dbReference type="ChEBI" id="CHEBI:15377"/>
        <dbReference type="ChEBI" id="CHEBI:15378"/>
        <dbReference type="ChEBI" id="CHEBI:32372"/>
        <dbReference type="ChEBI" id="CHEBI:84201"/>
        <dbReference type="ChEBI" id="CHEBI:136312"/>
    </reaction>
    <physiologicalReaction direction="left-to-right" evidence="16">
        <dbReference type="Rhea" id="RHEA:52073"/>
    </physiologicalReaction>
</comment>
<evidence type="ECO:0000256" key="8">
    <source>
        <dbReference type="ARBA" id="ARBA00047427"/>
    </source>
</evidence>
<comment type="catalytic activity">
    <reaction evidence="13">
        <text>9-octadecanoyloxy-octadecanoate + H2O = 9-hydroxy-octadecanoate + octadecanoate + H(+)</text>
        <dbReference type="Rhea" id="RHEA:52096"/>
        <dbReference type="ChEBI" id="CHEBI:15377"/>
        <dbReference type="ChEBI" id="CHEBI:15378"/>
        <dbReference type="ChEBI" id="CHEBI:25629"/>
        <dbReference type="ChEBI" id="CHEBI:136286"/>
        <dbReference type="ChEBI" id="CHEBI:136373"/>
    </reaction>
    <physiologicalReaction direction="left-to-right" evidence="13">
        <dbReference type="Rhea" id="RHEA:52097"/>
    </physiologicalReaction>
</comment>
<evidence type="ECO:0000256" key="5">
    <source>
        <dbReference type="ARBA" id="ARBA00022989"/>
    </source>
</evidence>
<dbReference type="InterPro" id="IPR006838">
    <property type="entry name" value="ADTRP_AIG1"/>
</dbReference>
<comment type="catalytic activity">
    <reaction evidence="1">
        <text>9-(9Z-hexadecenoyloxy)-octadecanoate + H2O = (9Z)-hexadecenoate + 9-hydroxy-octadecanoate + H(+)</text>
        <dbReference type="Rhea" id="RHEA:52068"/>
        <dbReference type="ChEBI" id="CHEBI:15377"/>
        <dbReference type="ChEBI" id="CHEBI:15378"/>
        <dbReference type="ChEBI" id="CHEBI:32372"/>
        <dbReference type="ChEBI" id="CHEBI:136286"/>
        <dbReference type="ChEBI" id="CHEBI:136309"/>
    </reaction>
    <physiologicalReaction direction="left-to-right" evidence="1">
        <dbReference type="Rhea" id="RHEA:52069"/>
    </physiologicalReaction>
</comment>
<evidence type="ECO:0000256" key="3">
    <source>
        <dbReference type="ARBA" id="ARBA00009300"/>
    </source>
</evidence>
<name>A0AAD9NY85_RIDPI</name>
<evidence type="ECO:0000256" key="14">
    <source>
        <dbReference type="ARBA" id="ARBA00049296"/>
    </source>
</evidence>
<comment type="caution">
    <text evidence="18">The sequence shown here is derived from an EMBL/GenBank/DDBJ whole genome shotgun (WGS) entry which is preliminary data.</text>
</comment>
<comment type="catalytic activity">
    <reaction evidence="7">
        <text>12-hexadecanoyloxy-octadecanoate + H2O = 12-hydroxyoctadecanoate + hexadecanoate + H(+)</text>
        <dbReference type="Rhea" id="RHEA:52056"/>
        <dbReference type="ChEBI" id="CHEBI:7896"/>
        <dbReference type="ChEBI" id="CHEBI:15377"/>
        <dbReference type="ChEBI" id="CHEBI:15378"/>
        <dbReference type="ChEBI" id="CHEBI:83677"/>
        <dbReference type="ChEBI" id="CHEBI:84201"/>
    </reaction>
    <physiologicalReaction direction="left-to-right" evidence="7">
        <dbReference type="Rhea" id="RHEA:52057"/>
    </physiologicalReaction>
</comment>
<comment type="catalytic activity">
    <reaction evidence="8">
        <text>13-octadecanoyloxy-octadecanoate + H2O = 13-hydroxy-octadecanoate + octadecanoate + H(+)</text>
        <dbReference type="Rhea" id="RHEA:52084"/>
        <dbReference type="ChEBI" id="CHEBI:15377"/>
        <dbReference type="ChEBI" id="CHEBI:15378"/>
        <dbReference type="ChEBI" id="CHEBI:25629"/>
        <dbReference type="ChEBI" id="CHEBI:136304"/>
        <dbReference type="ChEBI" id="CHEBI:136335"/>
    </reaction>
    <physiologicalReaction direction="left-to-right" evidence="8">
        <dbReference type="Rhea" id="RHEA:52085"/>
    </physiologicalReaction>
</comment>
<dbReference type="Proteomes" id="UP001209878">
    <property type="component" value="Unassembled WGS sequence"/>
</dbReference>
<evidence type="ECO:0000256" key="11">
    <source>
        <dbReference type="ARBA" id="ARBA00048701"/>
    </source>
</evidence>
<evidence type="ECO:0000256" key="7">
    <source>
        <dbReference type="ARBA" id="ARBA00047368"/>
    </source>
</evidence>
<evidence type="ECO:0000256" key="15">
    <source>
        <dbReference type="ARBA" id="ARBA00049322"/>
    </source>
</evidence>
<keyword evidence="6 17" id="KW-0472">Membrane</keyword>
<proteinExistence type="inferred from homology"/>
<comment type="catalytic activity">
    <reaction evidence="11">
        <text>12-(9Z-octadecenoyloxy)-octadecanoate + H2O = 12-hydroxyoctadecanoate + (9Z)-octadecenoate + H(+)</text>
        <dbReference type="Rhea" id="RHEA:52060"/>
        <dbReference type="ChEBI" id="CHEBI:15377"/>
        <dbReference type="ChEBI" id="CHEBI:15378"/>
        <dbReference type="ChEBI" id="CHEBI:30823"/>
        <dbReference type="ChEBI" id="CHEBI:84201"/>
        <dbReference type="ChEBI" id="CHEBI:136302"/>
    </reaction>
    <physiologicalReaction direction="left-to-right" evidence="11">
        <dbReference type="Rhea" id="RHEA:52061"/>
    </physiologicalReaction>
</comment>
<comment type="catalytic activity">
    <reaction evidence="9">
        <text>9-hexadecanoyloxy-octadecanoate + H2O = 9-hydroxy-octadecanoate + hexadecanoate + H(+)</text>
        <dbReference type="Rhea" id="RHEA:52052"/>
        <dbReference type="ChEBI" id="CHEBI:7896"/>
        <dbReference type="ChEBI" id="CHEBI:15377"/>
        <dbReference type="ChEBI" id="CHEBI:15378"/>
        <dbReference type="ChEBI" id="CHEBI:83670"/>
        <dbReference type="ChEBI" id="CHEBI:136286"/>
    </reaction>
    <physiologicalReaction direction="left-to-right" evidence="9">
        <dbReference type="Rhea" id="RHEA:52053"/>
    </physiologicalReaction>
</comment>
<protein>
    <submittedName>
        <fullName evidence="18">Uncharacterized protein</fullName>
    </submittedName>
</protein>
<keyword evidence="19" id="KW-1185">Reference proteome</keyword>
<comment type="catalytic activity">
    <reaction evidence="10">
        <text>12-octadecanoyloxy-octadecanoate + H2O = 12-hydroxyoctadecanoate + octadecanoate + H(+)</text>
        <dbReference type="Rhea" id="RHEA:52080"/>
        <dbReference type="ChEBI" id="CHEBI:15377"/>
        <dbReference type="ChEBI" id="CHEBI:15378"/>
        <dbReference type="ChEBI" id="CHEBI:25629"/>
        <dbReference type="ChEBI" id="CHEBI:84201"/>
        <dbReference type="ChEBI" id="CHEBI:136330"/>
    </reaction>
    <physiologicalReaction direction="left-to-right" evidence="10">
        <dbReference type="Rhea" id="RHEA:52081"/>
    </physiologicalReaction>
</comment>
<evidence type="ECO:0000313" key="19">
    <source>
        <dbReference type="Proteomes" id="UP001209878"/>
    </source>
</evidence>
<keyword evidence="4 17" id="KW-0812">Transmembrane</keyword>
<evidence type="ECO:0000256" key="12">
    <source>
        <dbReference type="ARBA" id="ARBA00048800"/>
    </source>
</evidence>
<dbReference type="EMBL" id="JAODUO010000258">
    <property type="protein sequence ID" value="KAK2184648.1"/>
    <property type="molecule type" value="Genomic_DNA"/>
</dbReference>
<reference evidence="18" key="1">
    <citation type="journal article" date="2023" name="Mol. Biol. Evol.">
        <title>Third-Generation Sequencing Reveals the Adaptive Role of the Epigenome in Three Deep-Sea Polychaetes.</title>
        <authorList>
            <person name="Perez M."/>
            <person name="Aroh O."/>
            <person name="Sun Y."/>
            <person name="Lan Y."/>
            <person name="Juniper S.K."/>
            <person name="Young C.R."/>
            <person name="Angers B."/>
            <person name="Qian P.Y."/>
        </authorList>
    </citation>
    <scope>NUCLEOTIDE SEQUENCE</scope>
    <source>
        <strain evidence="18">R07B-5</strain>
    </source>
</reference>
<evidence type="ECO:0000256" key="10">
    <source>
        <dbReference type="ARBA" id="ARBA00048680"/>
    </source>
</evidence>
<evidence type="ECO:0000256" key="9">
    <source>
        <dbReference type="ARBA" id="ARBA00047863"/>
    </source>
</evidence>
<evidence type="ECO:0000256" key="16">
    <source>
        <dbReference type="ARBA" id="ARBA00049428"/>
    </source>
</evidence>
<feature type="transmembrane region" description="Helical" evidence="17">
    <location>
        <begin position="7"/>
        <end position="27"/>
    </location>
</feature>
<evidence type="ECO:0000256" key="4">
    <source>
        <dbReference type="ARBA" id="ARBA00022692"/>
    </source>
</evidence>
<evidence type="ECO:0000256" key="6">
    <source>
        <dbReference type="ARBA" id="ARBA00023136"/>
    </source>
</evidence>
<evidence type="ECO:0000256" key="17">
    <source>
        <dbReference type="SAM" id="Phobius"/>
    </source>
</evidence>
<accession>A0AAD9NY85</accession>
<dbReference type="Pfam" id="PF04750">
    <property type="entry name" value="Far-17a_AIG1"/>
    <property type="match status" value="1"/>
</dbReference>
<dbReference type="AlphaFoldDB" id="A0AAD9NY85"/>
<organism evidence="18 19">
    <name type="scientific">Ridgeia piscesae</name>
    <name type="common">Tubeworm</name>
    <dbReference type="NCBI Taxonomy" id="27915"/>
    <lineage>
        <taxon>Eukaryota</taxon>
        <taxon>Metazoa</taxon>
        <taxon>Spiralia</taxon>
        <taxon>Lophotrochozoa</taxon>
        <taxon>Annelida</taxon>
        <taxon>Polychaeta</taxon>
        <taxon>Sedentaria</taxon>
        <taxon>Canalipalpata</taxon>
        <taxon>Sabellida</taxon>
        <taxon>Siboglinidae</taxon>
        <taxon>Ridgeia</taxon>
    </lineage>
</organism>
<sequence length="133" mass="15132">MDFERDYSSVWILWVAYAADIWVYPILEVMSWAQRSVFLAGLWMSLSLVYLAGRTVTTLVWGKDVASESLSPHKATISNQVLRASDVMSSRRGSGTNRVYYAYGYGYDYVVKLRCFRNYGTTLTTGLELAPRC</sequence>
<comment type="catalytic activity">
    <reaction evidence="15">
        <text>13-(9Z-hexadecenoyloxy)-octadecanoate + H2O = 13-hydroxy-octadecanoate + (9Z)-hexadecenoate + H(+)</text>
        <dbReference type="Rhea" id="RHEA:52076"/>
        <dbReference type="ChEBI" id="CHEBI:15377"/>
        <dbReference type="ChEBI" id="CHEBI:15378"/>
        <dbReference type="ChEBI" id="CHEBI:32372"/>
        <dbReference type="ChEBI" id="CHEBI:136304"/>
        <dbReference type="ChEBI" id="CHEBI:136315"/>
    </reaction>
    <physiologicalReaction direction="left-to-right" evidence="15">
        <dbReference type="Rhea" id="RHEA:52077"/>
    </physiologicalReaction>
</comment>
<gene>
    <name evidence="18" type="ORF">NP493_259g02009</name>
</gene>
<comment type="catalytic activity">
    <reaction evidence="12">
        <text>9-(9Z-octadecenoyloxy)-octadecanoate + H2O = 9-hydroxy-octadecanoate + (9Z)-octadecenoate + H(+)</text>
        <dbReference type="Rhea" id="RHEA:52048"/>
        <dbReference type="ChEBI" id="CHEBI:15377"/>
        <dbReference type="ChEBI" id="CHEBI:15378"/>
        <dbReference type="ChEBI" id="CHEBI:30823"/>
        <dbReference type="ChEBI" id="CHEBI:136282"/>
        <dbReference type="ChEBI" id="CHEBI:136286"/>
    </reaction>
    <physiologicalReaction direction="left-to-right" evidence="12">
        <dbReference type="Rhea" id="RHEA:52049"/>
    </physiologicalReaction>
</comment>